<dbReference type="InterPro" id="IPR013083">
    <property type="entry name" value="Znf_RING/FYVE/PHD"/>
</dbReference>
<evidence type="ECO:0000256" key="1">
    <source>
        <dbReference type="ARBA" id="ARBA00022723"/>
    </source>
</evidence>
<reference evidence="9" key="2">
    <citation type="submission" date="2021-01" db="UniProtKB">
        <authorList>
            <consortium name="EnsemblMetazoa"/>
        </authorList>
    </citation>
    <scope>IDENTIFICATION</scope>
</reference>
<dbReference type="InterPro" id="IPR000315">
    <property type="entry name" value="Znf_B-box"/>
</dbReference>
<dbReference type="Gene3D" id="3.30.40.10">
    <property type="entry name" value="Zinc/RING finger domain, C3HC4 (zinc finger)"/>
    <property type="match status" value="1"/>
</dbReference>
<dbReference type="OMA" id="MSANYEP"/>
<keyword evidence="2 4" id="KW-0863">Zinc-finger</keyword>
<dbReference type="SUPFAM" id="SSF57850">
    <property type="entry name" value="RING/U-box"/>
    <property type="match status" value="1"/>
</dbReference>
<dbReference type="GO" id="GO:0008270">
    <property type="term" value="F:zinc ion binding"/>
    <property type="evidence" value="ECO:0007669"/>
    <property type="project" value="UniProtKB-KW"/>
</dbReference>
<evidence type="ECO:0000256" key="5">
    <source>
        <dbReference type="SAM" id="Coils"/>
    </source>
</evidence>
<feature type="domain" description="RING-type" evidence="7">
    <location>
        <begin position="14"/>
        <end position="53"/>
    </location>
</feature>
<dbReference type="InterPro" id="IPR017907">
    <property type="entry name" value="Znf_RING_CS"/>
</dbReference>
<feature type="domain" description="B box-type" evidence="8">
    <location>
        <begin position="90"/>
        <end position="140"/>
    </location>
</feature>
<dbReference type="PROSITE" id="PS50089">
    <property type="entry name" value="ZF_RING_2"/>
    <property type="match status" value="1"/>
</dbReference>
<dbReference type="CDD" id="cd16449">
    <property type="entry name" value="RING-HC"/>
    <property type="match status" value="1"/>
</dbReference>
<feature type="region of interest" description="Disordered" evidence="6">
    <location>
        <begin position="396"/>
        <end position="421"/>
    </location>
</feature>
<evidence type="ECO:0000313" key="10">
    <source>
        <dbReference type="Proteomes" id="UP000007110"/>
    </source>
</evidence>
<dbReference type="PROSITE" id="PS50119">
    <property type="entry name" value="ZF_BBOX"/>
    <property type="match status" value="2"/>
</dbReference>
<proteinExistence type="predicted"/>
<dbReference type="OrthoDB" id="342730at2759"/>
<dbReference type="AlphaFoldDB" id="A0A7M7PA22"/>
<dbReference type="SMART" id="SM00336">
    <property type="entry name" value="BBOX"/>
    <property type="match status" value="2"/>
</dbReference>
<accession>A0A7M7PA22</accession>
<organism evidence="9 10">
    <name type="scientific">Strongylocentrotus purpuratus</name>
    <name type="common">Purple sea urchin</name>
    <dbReference type="NCBI Taxonomy" id="7668"/>
    <lineage>
        <taxon>Eukaryota</taxon>
        <taxon>Metazoa</taxon>
        <taxon>Echinodermata</taxon>
        <taxon>Eleutherozoa</taxon>
        <taxon>Echinozoa</taxon>
        <taxon>Echinoidea</taxon>
        <taxon>Euechinoidea</taxon>
        <taxon>Echinacea</taxon>
        <taxon>Camarodonta</taxon>
        <taxon>Echinidea</taxon>
        <taxon>Strongylocentrotidae</taxon>
        <taxon>Strongylocentrotus</taxon>
    </lineage>
</organism>
<dbReference type="GeneID" id="115926015"/>
<dbReference type="PANTHER" id="PTHR25462:SF229">
    <property type="entry name" value="TRANSCRIPTION INTERMEDIARY FACTOR 1-BETA"/>
    <property type="match status" value="1"/>
</dbReference>
<sequence>MADVSEKERDEVNCAVCMDKLTNAKYLKCFHSFCTRCLEHCVRNLKVSCPLCREVTSVPRGIDSLLPNLKATRRVNEAKVRARIETKIQDSGCQCGSCKELGVICLAKSYCVDCEMLICDTCVKAHELLKMTRSHRIIGVLDFQNGVPVDEGDDVREVGVLERRCEKHGSPLTKFCRPCHQPVCPQCALEEHPKLNDHECVSIVDVEGKLAGELKQLLSKIDPNHFDRVANSYKQRLKNSADKAQELKAKINESAQNEVASIYAKIEAKRVDLNARILDIEKVSSRKVAAVLSGIRRLRCRAEKLEGYANELLKTGNPSDILAVKETVTEHLKDIRAEMRKLTSDDSEVDDLDGYTFTPTDWMSANYEPGVGRLEAPTLRGQGECSVAGVFKRRTSTRMTRTTQRPQSALPRLSNTRSLIN</sequence>
<dbReference type="PROSITE" id="PS00518">
    <property type="entry name" value="ZF_RING_1"/>
    <property type="match status" value="1"/>
</dbReference>
<dbReference type="KEGG" id="spu:115926015"/>
<dbReference type="Pfam" id="PF00643">
    <property type="entry name" value="zf-B_box"/>
    <property type="match status" value="1"/>
</dbReference>
<name>A0A7M7PA22_STRPU</name>
<reference evidence="10" key="1">
    <citation type="submission" date="2015-02" db="EMBL/GenBank/DDBJ databases">
        <title>Genome sequencing for Strongylocentrotus purpuratus.</title>
        <authorList>
            <person name="Murali S."/>
            <person name="Liu Y."/>
            <person name="Vee V."/>
            <person name="English A."/>
            <person name="Wang M."/>
            <person name="Skinner E."/>
            <person name="Han Y."/>
            <person name="Muzny D.M."/>
            <person name="Worley K.C."/>
            <person name="Gibbs R.A."/>
        </authorList>
    </citation>
    <scope>NUCLEOTIDE SEQUENCE</scope>
</reference>
<keyword evidence="5" id="KW-0175">Coiled coil</keyword>
<dbReference type="Gene3D" id="3.30.160.60">
    <property type="entry name" value="Classic Zinc Finger"/>
    <property type="match status" value="1"/>
</dbReference>
<dbReference type="EnsemblMetazoa" id="XM_030990229">
    <property type="protein sequence ID" value="XP_030846089"/>
    <property type="gene ID" value="LOC115926015"/>
</dbReference>
<dbReference type="SUPFAM" id="SSF57845">
    <property type="entry name" value="B-box zinc-binding domain"/>
    <property type="match status" value="1"/>
</dbReference>
<feature type="domain" description="B box-type" evidence="8">
    <location>
        <begin position="165"/>
        <end position="203"/>
    </location>
</feature>
<evidence type="ECO:0000259" key="8">
    <source>
        <dbReference type="PROSITE" id="PS50119"/>
    </source>
</evidence>
<feature type="coiled-coil region" evidence="5">
    <location>
        <begin position="230"/>
        <end position="257"/>
    </location>
</feature>
<evidence type="ECO:0000256" key="4">
    <source>
        <dbReference type="PROSITE-ProRule" id="PRU00024"/>
    </source>
</evidence>
<evidence type="ECO:0000313" key="9">
    <source>
        <dbReference type="EnsemblMetazoa" id="XP_030846089"/>
    </source>
</evidence>
<dbReference type="InterPro" id="IPR018957">
    <property type="entry name" value="Znf_C3HC4_RING-type"/>
</dbReference>
<feature type="coiled-coil region" evidence="5">
    <location>
        <begin position="295"/>
        <end position="345"/>
    </location>
</feature>
<keyword evidence="3" id="KW-0862">Zinc</keyword>
<dbReference type="Proteomes" id="UP000007110">
    <property type="component" value="Unassembled WGS sequence"/>
</dbReference>
<dbReference type="InterPro" id="IPR047153">
    <property type="entry name" value="TRIM45/56/19-like"/>
</dbReference>
<dbReference type="SMART" id="SM00184">
    <property type="entry name" value="RING"/>
    <property type="match status" value="1"/>
</dbReference>
<evidence type="ECO:0000256" key="6">
    <source>
        <dbReference type="SAM" id="MobiDB-lite"/>
    </source>
</evidence>
<dbReference type="InParanoid" id="A0A7M7PA22"/>
<dbReference type="PANTHER" id="PTHR25462">
    <property type="entry name" value="BONUS, ISOFORM C-RELATED"/>
    <property type="match status" value="1"/>
</dbReference>
<evidence type="ECO:0000259" key="7">
    <source>
        <dbReference type="PROSITE" id="PS50089"/>
    </source>
</evidence>
<dbReference type="InterPro" id="IPR001841">
    <property type="entry name" value="Znf_RING"/>
</dbReference>
<keyword evidence="10" id="KW-1185">Reference proteome</keyword>
<protein>
    <submittedName>
        <fullName evidence="9">Uncharacterized protein</fullName>
    </submittedName>
</protein>
<evidence type="ECO:0000256" key="3">
    <source>
        <dbReference type="ARBA" id="ARBA00022833"/>
    </source>
</evidence>
<evidence type="ECO:0000256" key="2">
    <source>
        <dbReference type="ARBA" id="ARBA00022771"/>
    </source>
</evidence>
<dbReference type="Pfam" id="PF00097">
    <property type="entry name" value="zf-C3HC4"/>
    <property type="match status" value="1"/>
</dbReference>
<dbReference type="RefSeq" id="XP_030846089.1">
    <property type="nucleotide sequence ID" value="XM_030990229.1"/>
</dbReference>
<keyword evidence="1" id="KW-0479">Metal-binding</keyword>
<dbReference type="GO" id="GO:0061630">
    <property type="term" value="F:ubiquitin protein ligase activity"/>
    <property type="evidence" value="ECO:0000318"/>
    <property type="project" value="GO_Central"/>
</dbReference>